<name>A0AAE1B0K4_9GAST</name>
<gene>
    <name evidence="2" type="ORF">RRG08_047359</name>
</gene>
<organism evidence="2 3">
    <name type="scientific">Elysia crispata</name>
    <name type="common">lettuce slug</name>
    <dbReference type="NCBI Taxonomy" id="231223"/>
    <lineage>
        <taxon>Eukaryota</taxon>
        <taxon>Metazoa</taxon>
        <taxon>Spiralia</taxon>
        <taxon>Lophotrochozoa</taxon>
        <taxon>Mollusca</taxon>
        <taxon>Gastropoda</taxon>
        <taxon>Heterobranchia</taxon>
        <taxon>Euthyneura</taxon>
        <taxon>Panpulmonata</taxon>
        <taxon>Sacoglossa</taxon>
        <taxon>Placobranchoidea</taxon>
        <taxon>Plakobranchidae</taxon>
        <taxon>Elysia</taxon>
    </lineage>
</organism>
<keyword evidence="1" id="KW-1133">Transmembrane helix</keyword>
<keyword evidence="1" id="KW-0812">Transmembrane</keyword>
<dbReference type="Proteomes" id="UP001283361">
    <property type="component" value="Unassembled WGS sequence"/>
</dbReference>
<keyword evidence="1" id="KW-0472">Membrane</keyword>
<sequence length="128" mass="14617">MHTRVLYFRIPCNSIEIAAPVNQGILSRQVNDSQIQSRMPLYQIKDGHSLNRSTDMASEASDKMEGWTNQVLVYLALTLGLILLVKYLLSPRPPHNIPPFPAKPYPIMGHLPYFKNGLKKQLEKWTES</sequence>
<dbReference type="AlphaFoldDB" id="A0AAE1B0K4"/>
<evidence type="ECO:0000256" key="1">
    <source>
        <dbReference type="SAM" id="Phobius"/>
    </source>
</evidence>
<comment type="caution">
    <text evidence="2">The sequence shown here is derived from an EMBL/GenBank/DDBJ whole genome shotgun (WGS) entry which is preliminary data.</text>
</comment>
<keyword evidence="3" id="KW-1185">Reference proteome</keyword>
<protein>
    <submittedName>
        <fullName evidence="2">Uncharacterized protein</fullName>
    </submittedName>
</protein>
<feature type="transmembrane region" description="Helical" evidence="1">
    <location>
        <begin position="71"/>
        <end position="89"/>
    </location>
</feature>
<evidence type="ECO:0000313" key="2">
    <source>
        <dbReference type="EMBL" id="KAK3796746.1"/>
    </source>
</evidence>
<dbReference type="EMBL" id="JAWDGP010000850">
    <property type="protein sequence ID" value="KAK3796746.1"/>
    <property type="molecule type" value="Genomic_DNA"/>
</dbReference>
<reference evidence="2" key="1">
    <citation type="journal article" date="2023" name="G3 (Bethesda)">
        <title>A reference genome for the long-term kleptoplast-retaining sea slug Elysia crispata morphotype clarki.</title>
        <authorList>
            <person name="Eastman K.E."/>
            <person name="Pendleton A.L."/>
            <person name="Shaikh M.A."/>
            <person name="Suttiyut T."/>
            <person name="Ogas R."/>
            <person name="Tomko P."/>
            <person name="Gavelis G."/>
            <person name="Widhalm J.R."/>
            <person name="Wisecaver J.H."/>
        </authorList>
    </citation>
    <scope>NUCLEOTIDE SEQUENCE</scope>
    <source>
        <strain evidence="2">ECLA1</strain>
    </source>
</reference>
<accession>A0AAE1B0K4</accession>
<evidence type="ECO:0000313" key="3">
    <source>
        <dbReference type="Proteomes" id="UP001283361"/>
    </source>
</evidence>
<proteinExistence type="predicted"/>